<sequence length="85" mass="9617">MVDFGMKSEGIISKKEFEENKVPSELKIGAEVKVKILSTYGQLVLSYRKVIEDEKNATRAFDLESIADGQILDGTVSKITNRRFY</sequence>
<dbReference type="Proteomes" id="UP000095237">
    <property type="component" value="Unassembled WGS sequence"/>
</dbReference>
<keyword evidence="2" id="KW-1185">Reference proteome</keyword>
<proteinExistence type="predicted"/>
<evidence type="ECO:0000313" key="2">
    <source>
        <dbReference type="Proteomes" id="UP000095237"/>
    </source>
</evidence>
<dbReference type="AlphaFoldDB" id="A0A1E5IJV7"/>
<accession>A0A1E5IJV7</accession>
<evidence type="ECO:0008006" key="3">
    <source>
        <dbReference type="Google" id="ProtNLM"/>
    </source>
</evidence>
<comment type="caution">
    <text evidence="1">The sequence shown here is derived from an EMBL/GenBank/DDBJ whole genome shotgun (WGS) entry which is preliminary data.</text>
</comment>
<evidence type="ECO:0000313" key="1">
    <source>
        <dbReference type="EMBL" id="OEG70790.1"/>
    </source>
</evidence>
<dbReference type="InterPro" id="IPR012340">
    <property type="entry name" value="NA-bd_OB-fold"/>
</dbReference>
<dbReference type="SUPFAM" id="SSF50249">
    <property type="entry name" value="Nucleic acid-binding proteins"/>
    <property type="match status" value="1"/>
</dbReference>
<gene>
    <name evidence="1" type="ORF">ATZ36_17610</name>
</gene>
<organism evidence="1 2">
    <name type="scientific">Endomicrobium trichonymphae</name>
    <dbReference type="NCBI Taxonomy" id="1408204"/>
    <lineage>
        <taxon>Bacteria</taxon>
        <taxon>Pseudomonadati</taxon>
        <taxon>Elusimicrobiota</taxon>
        <taxon>Endomicrobiia</taxon>
        <taxon>Endomicrobiales</taxon>
        <taxon>Endomicrobiaceae</taxon>
        <taxon>Candidatus Endomicrobiellum</taxon>
    </lineage>
</organism>
<dbReference type="EMBL" id="LNVX01000291">
    <property type="protein sequence ID" value="OEG70790.1"/>
    <property type="molecule type" value="Genomic_DNA"/>
</dbReference>
<name>A0A1E5IJV7_ENDTX</name>
<protein>
    <recommendedName>
        <fullName evidence="3">S1 motif domain-containing protein</fullName>
    </recommendedName>
</protein>
<dbReference type="Gene3D" id="2.40.50.140">
    <property type="entry name" value="Nucleic acid-binding proteins"/>
    <property type="match status" value="1"/>
</dbReference>
<reference evidence="1 2" key="1">
    <citation type="submission" date="2015-11" db="EMBL/GenBank/DDBJ databases">
        <title>Evidence for parallel genomic evolution in an endosymbiosis of termite gut flagellates.</title>
        <authorList>
            <person name="Zheng H."/>
        </authorList>
    </citation>
    <scope>NUCLEOTIDE SEQUENCE [LARGE SCALE GENOMIC DNA]</scope>
    <source>
        <strain evidence="1 2">CET450</strain>
    </source>
</reference>